<accession>A0A8X6TKR5</accession>
<dbReference type="Proteomes" id="UP000887013">
    <property type="component" value="Unassembled WGS sequence"/>
</dbReference>
<dbReference type="EMBL" id="BMAW01060319">
    <property type="protein sequence ID" value="GFT25612.1"/>
    <property type="molecule type" value="Genomic_DNA"/>
</dbReference>
<reference evidence="1" key="1">
    <citation type="submission" date="2020-08" db="EMBL/GenBank/DDBJ databases">
        <title>Multicomponent nature underlies the extraordinary mechanical properties of spider dragline silk.</title>
        <authorList>
            <person name="Kono N."/>
            <person name="Nakamura H."/>
            <person name="Mori M."/>
            <person name="Yoshida Y."/>
            <person name="Ohtoshi R."/>
            <person name="Malay A.D."/>
            <person name="Moran D.A.P."/>
            <person name="Tomita M."/>
            <person name="Numata K."/>
            <person name="Arakawa K."/>
        </authorList>
    </citation>
    <scope>NUCLEOTIDE SEQUENCE</scope>
</reference>
<evidence type="ECO:0000313" key="1">
    <source>
        <dbReference type="EMBL" id="GFT25612.1"/>
    </source>
</evidence>
<protein>
    <submittedName>
        <fullName evidence="1">Uncharacterized protein</fullName>
    </submittedName>
</protein>
<keyword evidence="2" id="KW-1185">Reference proteome</keyword>
<dbReference type="AlphaFoldDB" id="A0A8X6TKR5"/>
<sequence>MSCIAQVGFRQISTVDGSSGSLGLRPNGLTILPVVKGSFSLSFPTIGEYINAVQFAHGWHGCKMVQISQSIQRKLDLLMHVMNNSASAHSQTDKARLISLLKRLIYNLALYSWHVNNLGKF</sequence>
<name>A0A8X6TKR5_NEPPI</name>
<proteinExistence type="predicted"/>
<comment type="caution">
    <text evidence="1">The sequence shown here is derived from an EMBL/GenBank/DDBJ whole genome shotgun (WGS) entry which is preliminary data.</text>
</comment>
<evidence type="ECO:0000313" key="2">
    <source>
        <dbReference type="Proteomes" id="UP000887013"/>
    </source>
</evidence>
<gene>
    <name evidence="1" type="ORF">NPIL_167111</name>
</gene>
<organism evidence="1 2">
    <name type="scientific">Nephila pilipes</name>
    <name type="common">Giant wood spider</name>
    <name type="synonym">Nephila maculata</name>
    <dbReference type="NCBI Taxonomy" id="299642"/>
    <lineage>
        <taxon>Eukaryota</taxon>
        <taxon>Metazoa</taxon>
        <taxon>Ecdysozoa</taxon>
        <taxon>Arthropoda</taxon>
        <taxon>Chelicerata</taxon>
        <taxon>Arachnida</taxon>
        <taxon>Araneae</taxon>
        <taxon>Araneomorphae</taxon>
        <taxon>Entelegynae</taxon>
        <taxon>Araneoidea</taxon>
        <taxon>Nephilidae</taxon>
        <taxon>Nephila</taxon>
    </lineage>
</organism>